<dbReference type="CDD" id="cd11537">
    <property type="entry name" value="NTP-PPase_RS21-C6_like"/>
    <property type="match status" value="1"/>
</dbReference>
<gene>
    <name evidence="1" type="ORF">V6E02_05805</name>
</gene>
<dbReference type="InterPro" id="IPR052555">
    <property type="entry name" value="dCTP_Pyrophosphatase"/>
</dbReference>
<reference evidence="1 2" key="1">
    <citation type="submission" date="2024-02" db="EMBL/GenBank/DDBJ databases">
        <title>New thermophilic sulfur-oxidizing bacteria from a hot springs of the Uzon caldera (Kamchatka, Russia).</title>
        <authorList>
            <person name="Dukat A.M."/>
            <person name="Elcheninov A.G."/>
            <person name="Frolov E.N."/>
        </authorList>
    </citation>
    <scope>NUCLEOTIDE SEQUENCE [LARGE SCALE GENOMIC DNA]</scope>
    <source>
        <strain evidence="1 2">AK1</strain>
    </source>
</reference>
<organism evidence="1 2">
    <name type="scientific">Thiobacter aerophilum</name>
    <dbReference type="NCBI Taxonomy" id="3121275"/>
    <lineage>
        <taxon>Bacteria</taxon>
        <taxon>Pseudomonadati</taxon>
        <taxon>Pseudomonadota</taxon>
        <taxon>Betaproteobacteria</taxon>
        <taxon>Burkholderiales</taxon>
        <taxon>Thiobacteraceae</taxon>
        <taxon>Thiobacter</taxon>
    </lineage>
</organism>
<proteinExistence type="predicted"/>
<dbReference type="Gene3D" id="1.10.287.1080">
    <property type="entry name" value="MazG-like"/>
    <property type="match status" value="1"/>
</dbReference>
<dbReference type="EMBL" id="JBAJEX010000003">
    <property type="protein sequence ID" value="MEO1766723.1"/>
    <property type="molecule type" value="Genomic_DNA"/>
</dbReference>
<keyword evidence="2" id="KW-1185">Reference proteome</keyword>
<dbReference type="Proteomes" id="UP001482231">
    <property type="component" value="Unassembled WGS sequence"/>
</dbReference>
<dbReference type="SUPFAM" id="SSF101386">
    <property type="entry name" value="all-alpha NTP pyrophosphatases"/>
    <property type="match status" value="1"/>
</dbReference>
<dbReference type="InterPro" id="IPR025984">
    <property type="entry name" value="DCTPP"/>
</dbReference>
<name>A0ABV0EG73_9BURK</name>
<dbReference type="RefSeq" id="WP_347307830.1">
    <property type="nucleotide sequence ID" value="NZ_JBAJEX010000003.1"/>
</dbReference>
<dbReference type="PANTHER" id="PTHR46523:SF1">
    <property type="entry name" value="DCTP PYROPHOSPHATASE 1"/>
    <property type="match status" value="1"/>
</dbReference>
<comment type="caution">
    <text evidence="1">The sequence shown here is derived from an EMBL/GenBank/DDBJ whole genome shotgun (WGS) entry which is preliminary data.</text>
</comment>
<dbReference type="PANTHER" id="PTHR46523">
    <property type="entry name" value="DCTP PYROPHOSPHATASE 1"/>
    <property type="match status" value="1"/>
</dbReference>
<evidence type="ECO:0000313" key="1">
    <source>
        <dbReference type="EMBL" id="MEO1766723.1"/>
    </source>
</evidence>
<protein>
    <submittedName>
        <fullName evidence="1">Nucleotide pyrophosphohydrolase</fullName>
    </submittedName>
</protein>
<dbReference type="PIRSF" id="PIRSF029826">
    <property type="entry name" value="UCP029826_pph"/>
    <property type="match status" value="1"/>
</dbReference>
<accession>A0ABV0EG73</accession>
<evidence type="ECO:0000313" key="2">
    <source>
        <dbReference type="Proteomes" id="UP001482231"/>
    </source>
</evidence>
<sequence length="123" mass="14127">MTDSTLPAHDLASLRARLRAFARERDWEQFHSPKNLAMALIVEAAELLEPFQWLTQEQSLSLDPETRRAVAEEIGDVLIYLVRLADVLDIDPLEAAFAKLEINARKYPVDKARGHSRKYDQLR</sequence>
<dbReference type="Pfam" id="PF12643">
    <property type="entry name" value="MazG-like"/>
    <property type="match status" value="1"/>
</dbReference>